<comment type="catalytic activity">
    <reaction evidence="1 11">
        <text>Endonucleolytic cleavage of DNA to give random double-stranded fragments with terminal 5'-phosphates, ATP is simultaneously hydrolyzed.</text>
        <dbReference type="EC" id="3.1.21.3"/>
    </reaction>
</comment>
<dbReference type="InterPro" id="IPR021810">
    <property type="entry name" value="T1RH-like_C"/>
</dbReference>
<evidence type="ECO:0000259" key="12">
    <source>
        <dbReference type="PROSITE" id="PS51192"/>
    </source>
</evidence>
<comment type="function">
    <text evidence="11">Subunit R is required for both nuclease and ATPase activities, but not for modification.</text>
</comment>
<evidence type="ECO:0000256" key="5">
    <source>
        <dbReference type="ARBA" id="ARBA00022741"/>
    </source>
</evidence>
<evidence type="ECO:0000256" key="1">
    <source>
        <dbReference type="ARBA" id="ARBA00000851"/>
    </source>
</evidence>
<dbReference type="Pfam" id="PF18766">
    <property type="entry name" value="SWI2_SNF2"/>
    <property type="match status" value="1"/>
</dbReference>
<keyword evidence="14" id="KW-1185">Reference proteome</keyword>
<dbReference type="SUPFAM" id="SSF52540">
    <property type="entry name" value="P-loop containing nucleoside triphosphate hydrolases"/>
    <property type="match status" value="1"/>
</dbReference>
<comment type="similarity">
    <text evidence="2 11">Belongs to the HsdR family.</text>
</comment>
<dbReference type="Gene3D" id="3.40.50.300">
    <property type="entry name" value="P-loop containing nucleotide triphosphate hydrolases"/>
    <property type="match status" value="3"/>
</dbReference>
<dbReference type="InterPro" id="IPR027417">
    <property type="entry name" value="P-loop_NTPase"/>
</dbReference>
<dbReference type="CDD" id="cd18030">
    <property type="entry name" value="DEXHc_RE_I_HsdR"/>
    <property type="match status" value="1"/>
</dbReference>
<dbReference type="InterPro" id="IPR014001">
    <property type="entry name" value="Helicase_ATP-bd"/>
</dbReference>
<evidence type="ECO:0000256" key="2">
    <source>
        <dbReference type="ARBA" id="ARBA00008598"/>
    </source>
</evidence>
<evidence type="ECO:0000256" key="4">
    <source>
        <dbReference type="ARBA" id="ARBA00022722"/>
    </source>
</evidence>
<dbReference type="InterPro" id="IPR040980">
    <property type="entry name" value="SWI2_SNF2"/>
</dbReference>
<evidence type="ECO:0000256" key="3">
    <source>
        <dbReference type="ARBA" id="ARBA00011296"/>
    </source>
</evidence>
<dbReference type="InterPro" id="IPR004473">
    <property type="entry name" value="Restrct_endonuc_typeI_HsdR"/>
</dbReference>
<dbReference type="EMBL" id="JACCFM010000001">
    <property type="protein sequence ID" value="NYJ18483.1"/>
    <property type="molecule type" value="Genomic_DNA"/>
</dbReference>
<dbReference type="Gene3D" id="3.90.1570.50">
    <property type="match status" value="1"/>
</dbReference>
<feature type="domain" description="Helicase ATP-binding" evidence="12">
    <location>
        <begin position="281"/>
        <end position="460"/>
    </location>
</feature>
<dbReference type="InterPro" id="IPR055180">
    <property type="entry name" value="HsdR_RecA-like_helicase_dom_2"/>
</dbReference>
<reference evidence="13 14" key="1">
    <citation type="submission" date="2020-07" db="EMBL/GenBank/DDBJ databases">
        <title>Sequencing the genomes of 1000 actinobacteria strains.</title>
        <authorList>
            <person name="Klenk H.-P."/>
        </authorList>
    </citation>
    <scope>NUCLEOTIDE SEQUENCE [LARGE SCALE GENOMIC DNA]</scope>
    <source>
        <strain evidence="13 14">LI1</strain>
    </source>
</reference>
<name>A0A7Z0EB99_9MICO</name>
<dbReference type="Proteomes" id="UP000537260">
    <property type="component" value="Unassembled WGS sequence"/>
</dbReference>
<dbReference type="CDD" id="cd18800">
    <property type="entry name" value="SF2_C_EcoR124I-like"/>
    <property type="match status" value="1"/>
</dbReference>
<dbReference type="SMART" id="SM00487">
    <property type="entry name" value="DEXDc"/>
    <property type="match status" value="1"/>
</dbReference>
<dbReference type="EC" id="3.1.21.3" evidence="11"/>
<keyword evidence="8 11" id="KW-0378">Hydrolase</keyword>
<dbReference type="RefSeq" id="WP_246318322.1">
    <property type="nucleotide sequence ID" value="NZ_JACCFM010000001.1"/>
</dbReference>
<dbReference type="GO" id="GO:0003677">
    <property type="term" value="F:DNA binding"/>
    <property type="evidence" value="ECO:0007669"/>
    <property type="project" value="UniProtKB-KW"/>
</dbReference>
<organism evidence="13 14">
    <name type="scientific">Glaciibacter psychrotolerans</name>
    <dbReference type="NCBI Taxonomy" id="670054"/>
    <lineage>
        <taxon>Bacteria</taxon>
        <taxon>Bacillati</taxon>
        <taxon>Actinomycetota</taxon>
        <taxon>Actinomycetes</taxon>
        <taxon>Micrococcales</taxon>
        <taxon>Microbacteriaceae</taxon>
        <taxon>Glaciibacter</taxon>
    </lineage>
</organism>
<dbReference type="Pfam" id="PF11867">
    <property type="entry name" value="T1RH-like_C"/>
    <property type="match status" value="1"/>
</dbReference>
<dbReference type="PANTHER" id="PTHR30195">
    <property type="entry name" value="TYPE I SITE-SPECIFIC DEOXYRIBONUCLEASE PROTEIN SUBUNIT M AND R"/>
    <property type="match status" value="1"/>
</dbReference>
<dbReference type="Pfam" id="PF04313">
    <property type="entry name" value="HSDR_N"/>
    <property type="match status" value="1"/>
</dbReference>
<evidence type="ECO:0000256" key="7">
    <source>
        <dbReference type="ARBA" id="ARBA00022759"/>
    </source>
</evidence>
<evidence type="ECO:0000256" key="9">
    <source>
        <dbReference type="ARBA" id="ARBA00022840"/>
    </source>
</evidence>
<dbReference type="PANTHER" id="PTHR30195:SF15">
    <property type="entry name" value="TYPE I RESTRICTION ENZYME HINDI ENDONUCLEASE SUBUNIT"/>
    <property type="match status" value="1"/>
</dbReference>
<comment type="subunit">
    <text evidence="3 11">The type I restriction/modification system is composed of three polypeptides R, M and S.</text>
</comment>
<dbReference type="PROSITE" id="PS51192">
    <property type="entry name" value="HELICASE_ATP_BIND_1"/>
    <property type="match status" value="1"/>
</dbReference>
<dbReference type="Pfam" id="PF22679">
    <property type="entry name" value="T1R_D3-like"/>
    <property type="match status" value="1"/>
</dbReference>
<gene>
    <name evidence="13" type="ORF">HNR05_000274</name>
</gene>
<dbReference type="InterPro" id="IPR051268">
    <property type="entry name" value="Type-I_R_enzyme_R_subunit"/>
</dbReference>
<protein>
    <recommendedName>
        <fullName evidence="11">Type I restriction enzyme endonuclease subunit</fullName>
        <shortName evidence="11">R protein</shortName>
        <ecNumber evidence="11">3.1.21.3</ecNumber>
    </recommendedName>
</protein>
<keyword evidence="5 11" id="KW-0547">Nucleotide-binding</keyword>
<accession>A0A7Z0EB99</accession>
<keyword evidence="4" id="KW-0540">Nuclease</keyword>
<dbReference type="NCBIfam" id="TIGR00348">
    <property type="entry name" value="hsdR"/>
    <property type="match status" value="1"/>
</dbReference>
<dbReference type="GO" id="GO:0005524">
    <property type="term" value="F:ATP binding"/>
    <property type="evidence" value="ECO:0007669"/>
    <property type="project" value="UniProtKB-KW"/>
</dbReference>
<keyword evidence="7" id="KW-0255">Endonuclease</keyword>
<evidence type="ECO:0000256" key="8">
    <source>
        <dbReference type="ARBA" id="ARBA00022801"/>
    </source>
</evidence>
<dbReference type="GO" id="GO:0009035">
    <property type="term" value="F:type I site-specific deoxyribonuclease activity"/>
    <property type="evidence" value="ECO:0007669"/>
    <property type="project" value="UniProtKB-EC"/>
</dbReference>
<evidence type="ECO:0000256" key="11">
    <source>
        <dbReference type="RuleBase" id="RU364115"/>
    </source>
</evidence>
<comment type="caution">
    <text evidence="13">The sequence shown here is derived from an EMBL/GenBank/DDBJ whole genome shotgun (WGS) entry which is preliminary data.</text>
</comment>
<keyword evidence="6 11" id="KW-0680">Restriction system</keyword>
<sequence>MIPTEAELEELVLDELRGLGWTVACGPDIDPDSDCPERAEFREVVLQERLARSIRRLNPELDSDAVDNAVKTVVRPESQQVMTENWRAFQLITQGVPVEVRDADGTPRTARAQIVDWANPLANDFLAVNQFTVVGKSKRRPDIVLFVNGLPLALLELKRAGNEASSLRGAFNQVRTYMHDIPDLFTWNQLAVISDGVQARAGTFAGNWEHFAPWKTVYGELAPPVMPEYEVLTKGMLDPTRLLDLVQNFTVYTGDAGKLVRFVAKYHQFWAVNKAVTATVEAVEGDGRAGVVWHTQGSGKSYEMLWYAAKIMRDARMENPTVVVLTDRNDLDDQLFDDTFAAARIGAPLPESPVQVGSRDELKRLLGGRASGGIIFSTIQKFGISKDEKDAGTAFPLLSDRTNIVVMVDEAHRSNYDFIDGFARHLRDGLPNATYIGFTGTPIESTDKSTKSVFGDYIDTYDLTQAVADGATVKVYYEARLARVQLPVDALAEVDEAFLDATSGSEEDAKDRLKSKWAKVEAIVGSDKRIAELASDLVTHWEARREVLAGKAMIVTMSRRIAAALYDAIAELRPDWVSDDDATGKLKVVMTGSAADDQALQPHIRSKQALRDLKQRAKNPKDKLELVIVRDMWLTGFDSPSTHTMYVDKPMRGANLMQAIARVNRTFKDKPAGLVVDYLGIAEDLKSALQEYTDRDRENEELGEDLRQQAIPGMVEAHGVVDTILHGYPWRRGLAAGGAKAFLNALTGAVEYLLSSHVEAGRECGADTPCLKHRFLVHAGRFVRLYAMCAGTDEAEALKGDAAFFEAVRAQMAKVEGGDRRVNPNAEVDTAIRQIVSDAMTGVGVIDIYEEAGLDKPDLSLIDDDFIEKFKKSDRKNLQLEMLRRLLNDEIKRIAQRNLVASKQFSEMLSDSLLRYQNRTLDSAQIIAALADLAQKLTAEANRAQQLGLTEDELAFYDAIRTNDSAVVELGDDKLKLIAHDLVEIVRRDAKTDWAVKEQVRAKLRATIKRLLRRHGYPPDMQESATLVVLKQAEVIAAVAA</sequence>
<evidence type="ECO:0000256" key="6">
    <source>
        <dbReference type="ARBA" id="ARBA00022747"/>
    </source>
</evidence>
<proteinExistence type="inferred from homology"/>
<evidence type="ECO:0000313" key="13">
    <source>
        <dbReference type="EMBL" id="NYJ18483.1"/>
    </source>
</evidence>
<dbReference type="InterPro" id="IPR007409">
    <property type="entry name" value="Restrct_endonuc_type1_HsdR_N"/>
</dbReference>
<dbReference type="CDD" id="cd22332">
    <property type="entry name" value="HsdR_N"/>
    <property type="match status" value="1"/>
</dbReference>
<dbReference type="AlphaFoldDB" id="A0A7Z0EB99"/>
<keyword evidence="10 11" id="KW-0238">DNA-binding</keyword>
<dbReference type="GO" id="GO:0009307">
    <property type="term" value="P:DNA restriction-modification system"/>
    <property type="evidence" value="ECO:0007669"/>
    <property type="project" value="UniProtKB-KW"/>
</dbReference>
<keyword evidence="9 11" id="KW-0067">ATP-binding</keyword>
<evidence type="ECO:0000256" key="10">
    <source>
        <dbReference type="ARBA" id="ARBA00023125"/>
    </source>
</evidence>
<evidence type="ECO:0000313" key="14">
    <source>
        <dbReference type="Proteomes" id="UP000537260"/>
    </source>
</evidence>